<accession>A0ACC0AUH8</accession>
<evidence type="ECO:0000313" key="1">
    <source>
        <dbReference type="EMBL" id="KAI5664102.1"/>
    </source>
</evidence>
<proteinExistence type="predicted"/>
<protein>
    <submittedName>
        <fullName evidence="1">Uncharacterized protein</fullName>
    </submittedName>
</protein>
<keyword evidence="2" id="KW-1185">Reference proteome</keyword>
<dbReference type="EMBL" id="CM044705">
    <property type="protein sequence ID" value="KAI5664102.1"/>
    <property type="molecule type" value="Genomic_DNA"/>
</dbReference>
<reference evidence="2" key="1">
    <citation type="journal article" date="2023" name="Nat. Plants">
        <title>Single-cell RNA sequencing provides a high-resolution roadmap for understanding the multicellular compartmentation of specialized metabolism.</title>
        <authorList>
            <person name="Sun S."/>
            <person name="Shen X."/>
            <person name="Li Y."/>
            <person name="Li Y."/>
            <person name="Wang S."/>
            <person name="Li R."/>
            <person name="Zhang H."/>
            <person name="Shen G."/>
            <person name="Guo B."/>
            <person name="Wei J."/>
            <person name="Xu J."/>
            <person name="St-Pierre B."/>
            <person name="Chen S."/>
            <person name="Sun C."/>
        </authorList>
    </citation>
    <scope>NUCLEOTIDE SEQUENCE [LARGE SCALE GENOMIC DNA]</scope>
</reference>
<gene>
    <name evidence="1" type="ORF">M9H77_23425</name>
</gene>
<dbReference type="Proteomes" id="UP001060085">
    <property type="component" value="Linkage Group LG05"/>
</dbReference>
<comment type="caution">
    <text evidence="1">The sequence shown here is derived from an EMBL/GenBank/DDBJ whole genome shotgun (WGS) entry which is preliminary data.</text>
</comment>
<name>A0ACC0AUH8_CATRO</name>
<organism evidence="1 2">
    <name type="scientific">Catharanthus roseus</name>
    <name type="common">Madagascar periwinkle</name>
    <name type="synonym">Vinca rosea</name>
    <dbReference type="NCBI Taxonomy" id="4058"/>
    <lineage>
        <taxon>Eukaryota</taxon>
        <taxon>Viridiplantae</taxon>
        <taxon>Streptophyta</taxon>
        <taxon>Embryophyta</taxon>
        <taxon>Tracheophyta</taxon>
        <taxon>Spermatophyta</taxon>
        <taxon>Magnoliopsida</taxon>
        <taxon>eudicotyledons</taxon>
        <taxon>Gunneridae</taxon>
        <taxon>Pentapetalae</taxon>
        <taxon>asterids</taxon>
        <taxon>lamiids</taxon>
        <taxon>Gentianales</taxon>
        <taxon>Apocynaceae</taxon>
        <taxon>Rauvolfioideae</taxon>
        <taxon>Vinceae</taxon>
        <taxon>Catharanthinae</taxon>
        <taxon>Catharanthus</taxon>
    </lineage>
</organism>
<evidence type="ECO:0000313" key="2">
    <source>
        <dbReference type="Proteomes" id="UP001060085"/>
    </source>
</evidence>
<sequence length="168" mass="20019">MDGRFHKRRGDVERYHDSFDHYEHSYGSKNMCNEHNDSYSYGGYNCRISSQTLGTTSRPLNYNNFKLPLLGDTFCPYGYKALEQEVESLFYSYAVREEEKLQLVLKFLSYEVNVWWDRNFENIRRIELQLIKTWSLMKQTLRIKCGVVNHERQGQGQSKVKFIEFING</sequence>